<feature type="transmembrane region" description="Helical" evidence="1">
    <location>
        <begin position="17"/>
        <end position="38"/>
    </location>
</feature>
<accession>A0A1B6JX89</accession>
<feature type="non-terminal residue" evidence="2">
    <location>
        <position position="1"/>
    </location>
</feature>
<organism evidence="2">
    <name type="scientific">Homalodisca liturata</name>
    <dbReference type="NCBI Taxonomy" id="320908"/>
    <lineage>
        <taxon>Eukaryota</taxon>
        <taxon>Metazoa</taxon>
        <taxon>Ecdysozoa</taxon>
        <taxon>Arthropoda</taxon>
        <taxon>Hexapoda</taxon>
        <taxon>Insecta</taxon>
        <taxon>Pterygota</taxon>
        <taxon>Neoptera</taxon>
        <taxon>Paraneoptera</taxon>
        <taxon>Hemiptera</taxon>
        <taxon>Auchenorrhyncha</taxon>
        <taxon>Membracoidea</taxon>
        <taxon>Cicadellidae</taxon>
        <taxon>Cicadellinae</taxon>
        <taxon>Proconiini</taxon>
        <taxon>Homalodisca</taxon>
    </lineage>
</organism>
<proteinExistence type="predicted"/>
<evidence type="ECO:0000313" key="2">
    <source>
        <dbReference type="EMBL" id="JAT03828.1"/>
    </source>
</evidence>
<reference evidence="2" key="1">
    <citation type="submission" date="2015-11" db="EMBL/GenBank/DDBJ databases">
        <title>De novo transcriptome assembly of four potential Pierce s Disease insect vectors from Arizona vineyards.</title>
        <authorList>
            <person name="Tassone E.E."/>
        </authorList>
    </citation>
    <scope>NUCLEOTIDE SEQUENCE</scope>
</reference>
<keyword evidence="1" id="KW-1133">Transmembrane helix</keyword>
<sequence length="240" mass="26371">CQSVIDNAQGSTEDRRMGVFLAAVVLSLTLSISSAVKIRRDTYLTAYMETRAPGLSAGEVYGAPSSDYGAPSSDYGAPSSDYGAPAGGYNYTPATGYTYEPHSAPENPLDPLHAKLVLLFKVLLKVLIFKLIVKFIAIICVFLFLPKLSGLGLVREAKEGARNLLRQGDQEQDEQLRLVQFVVDSVSGTKGPVCRDDSLLCRTSRALELVDSYTSVPRLFGMYRKEEEKKLRHKFASKKH</sequence>
<evidence type="ECO:0000256" key="1">
    <source>
        <dbReference type="SAM" id="Phobius"/>
    </source>
</evidence>
<keyword evidence="1" id="KW-0812">Transmembrane</keyword>
<dbReference type="EMBL" id="GECU01003879">
    <property type="protein sequence ID" value="JAT03828.1"/>
    <property type="molecule type" value="Transcribed_RNA"/>
</dbReference>
<keyword evidence="1" id="KW-0472">Membrane</keyword>
<feature type="non-terminal residue" evidence="2">
    <location>
        <position position="240"/>
    </location>
</feature>
<name>A0A1B6JX89_9HEMI</name>
<gene>
    <name evidence="2" type="ORF">g.58125</name>
</gene>
<protein>
    <submittedName>
        <fullName evidence="2">Uncharacterized protein</fullName>
    </submittedName>
</protein>
<dbReference type="AlphaFoldDB" id="A0A1B6JX89"/>
<feature type="transmembrane region" description="Helical" evidence="1">
    <location>
        <begin position="122"/>
        <end position="145"/>
    </location>
</feature>